<name>F8MIX8_NEUT8</name>
<dbReference type="Pfam" id="PF01026">
    <property type="entry name" value="TatD_DNase"/>
    <property type="match status" value="1"/>
</dbReference>
<dbReference type="VEuPathDB" id="FungiDB:NEUTE1DRAFT_80322"/>
<sequence length="438" mass="48820">MCSPTGESIPHEVPKRGDDGAPKESFPWHIGVYDAHCHPTDTMASISSIKNMQARLLTIMATRGQDQDLVASVAEQHGITDLNELRESGSSETPKKVVPAFGWHPWFSHQLYDDSKDDEQEEEVTDVRAHKKTKHYSTVLSPPPDADFIASLPDPIPLSKFLQETRQRLLAHPTALVGEIGLDKAFRLPWGKVNESSSSRNGDLTPGGREGRMLSPYHVKMAHQVDVLKAQLCLAGELGRPVSLHGVQAHGVLFDALASLWKGHEKEVVSRKKQKMIAKGVSEDFSSSSDEEEEFDEFDDLEFGLGEPKQQQQQQHKVKKSKKPYKPKPFPPRACLHSFSGPPQVLKQYLDPKIPAKCYFSFSMVVNLGTAGGEAKFADVIRACPDGQVLVESDLHVAGEDMDGYLEDVARRICEIKGWGLEEGMQRIRRNYEEFLFG</sequence>
<dbReference type="EMBL" id="GL891303">
    <property type="protein sequence ID" value="EGO59875.1"/>
    <property type="molecule type" value="Genomic_DNA"/>
</dbReference>
<reference evidence="3" key="1">
    <citation type="journal article" date="2011" name="Genetics">
        <title>Massive changes in genome architecture accompany the transition to self-fertility in the filamentous fungus Neurospora tetrasperma.</title>
        <authorList>
            <person name="Ellison C.E."/>
            <person name="Stajich J.E."/>
            <person name="Jacobson D.J."/>
            <person name="Natvig D.O."/>
            <person name="Lapidus A."/>
            <person name="Foster B."/>
            <person name="Aerts A."/>
            <person name="Riley R."/>
            <person name="Lindquist E.A."/>
            <person name="Grigoriev I.V."/>
            <person name="Taylor J.W."/>
        </authorList>
    </citation>
    <scope>NUCLEOTIDE SEQUENCE [LARGE SCALE GENOMIC DNA]</scope>
    <source>
        <strain evidence="3">FGSC 2508 / P0657</strain>
    </source>
</reference>
<feature type="compositionally biased region" description="Basic and acidic residues" evidence="1">
    <location>
        <begin position="9"/>
        <end position="22"/>
    </location>
</feature>
<dbReference type="AlphaFoldDB" id="F8MIX8"/>
<protein>
    <recommendedName>
        <fullName evidence="4">Metallo-dependent hydrolase</fullName>
    </recommendedName>
</protein>
<dbReference type="RefSeq" id="XP_009850067.1">
    <property type="nucleotide sequence ID" value="XM_009851765.1"/>
</dbReference>
<proteinExistence type="predicted"/>
<dbReference type="Proteomes" id="UP000008065">
    <property type="component" value="Unassembled WGS sequence"/>
</dbReference>
<evidence type="ECO:0000256" key="1">
    <source>
        <dbReference type="SAM" id="MobiDB-lite"/>
    </source>
</evidence>
<dbReference type="HOGENOM" id="CLU_031506_3_0_1"/>
<dbReference type="PANTHER" id="PTHR47345:SF1">
    <property type="entry name" value="CUT9-INTERACTING PROTEIN SCN1"/>
    <property type="match status" value="1"/>
</dbReference>
<dbReference type="GeneID" id="20830280"/>
<feature type="compositionally biased region" description="Basic residues" evidence="1">
    <location>
        <begin position="316"/>
        <end position="326"/>
    </location>
</feature>
<dbReference type="KEGG" id="nte:NEUTE1DRAFT80322"/>
<gene>
    <name evidence="2" type="ORF">NEUTE1DRAFT_80322</name>
</gene>
<feature type="region of interest" description="Disordered" evidence="1">
    <location>
        <begin position="1"/>
        <end position="23"/>
    </location>
</feature>
<dbReference type="OrthoDB" id="413993at2759"/>
<feature type="region of interest" description="Disordered" evidence="1">
    <location>
        <begin position="307"/>
        <end position="327"/>
    </location>
</feature>
<dbReference type="GO" id="GO:0016788">
    <property type="term" value="F:hydrolase activity, acting on ester bonds"/>
    <property type="evidence" value="ECO:0007669"/>
    <property type="project" value="InterPro"/>
</dbReference>
<dbReference type="InterPro" id="IPR032466">
    <property type="entry name" value="Metal_Hydrolase"/>
</dbReference>
<evidence type="ECO:0008006" key="4">
    <source>
        <dbReference type="Google" id="ProtNLM"/>
    </source>
</evidence>
<dbReference type="PANTHER" id="PTHR47345">
    <property type="entry name" value="CUT9-INTERACTING PROTEIN SCN1"/>
    <property type="match status" value="1"/>
</dbReference>
<dbReference type="InterPro" id="IPR053044">
    <property type="entry name" value="Metallo-hydrolase/TatD-type"/>
</dbReference>
<keyword evidence="3" id="KW-1185">Reference proteome</keyword>
<dbReference type="SUPFAM" id="SSF51556">
    <property type="entry name" value="Metallo-dependent hydrolases"/>
    <property type="match status" value="1"/>
</dbReference>
<dbReference type="Gene3D" id="3.20.20.140">
    <property type="entry name" value="Metal-dependent hydrolases"/>
    <property type="match status" value="1"/>
</dbReference>
<evidence type="ECO:0000313" key="3">
    <source>
        <dbReference type="Proteomes" id="UP000008065"/>
    </source>
</evidence>
<organism evidence="2 3">
    <name type="scientific">Neurospora tetrasperma (strain FGSC 2508 / ATCC MYA-4615 / P0657)</name>
    <dbReference type="NCBI Taxonomy" id="510951"/>
    <lineage>
        <taxon>Eukaryota</taxon>
        <taxon>Fungi</taxon>
        <taxon>Dikarya</taxon>
        <taxon>Ascomycota</taxon>
        <taxon>Pezizomycotina</taxon>
        <taxon>Sordariomycetes</taxon>
        <taxon>Sordariomycetidae</taxon>
        <taxon>Sordariales</taxon>
        <taxon>Sordariaceae</taxon>
        <taxon>Neurospora</taxon>
    </lineage>
</organism>
<dbReference type="InterPro" id="IPR001130">
    <property type="entry name" value="TatD-like"/>
</dbReference>
<evidence type="ECO:0000313" key="2">
    <source>
        <dbReference type="EMBL" id="EGO59875.1"/>
    </source>
</evidence>
<accession>F8MIX8</accession>